<reference evidence="7 8" key="1">
    <citation type="submission" date="2017-01" db="EMBL/GenBank/DDBJ databases">
        <title>Trade-off between light-utilization and light-protection in marine flavobacteria.</title>
        <authorList>
            <person name="Kumagai Y."/>
            <person name="Yoshizawa S."/>
            <person name="Kogure K."/>
            <person name="Iwasaki W."/>
        </authorList>
    </citation>
    <scope>NUCLEOTIDE SEQUENCE [LARGE SCALE GENOMIC DNA]</scope>
    <source>
        <strain evidence="7 8">KCTC 32109</strain>
    </source>
</reference>
<dbReference type="Gene3D" id="3.40.640.10">
    <property type="entry name" value="Type I PLP-dependent aspartate aminotransferase-like (Major domain)"/>
    <property type="match status" value="1"/>
</dbReference>
<evidence type="ECO:0000313" key="8">
    <source>
        <dbReference type="Proteomes" id="UP000239747"/>
    </source>
</evidence>
<dbReference type="InterPro" id="IPR015421">
    <property type="entry name" value="PyrdxlP-dep_Trfase_major"/>
</dbReference>
<accession>A0A2S7UAZ9</accession>
<dbReference type="InterPro" id="IPR000277">
    <property type="entry name" value="Cys/Met-Metab_PyrdxlP-dep_enz"/>
</dbReference>
<dbReference type="GO" id="GO:0003961">
    <property type="term" value="F:O-acetylhomoserine aminocarboxypropyltransferase activity"/>
    <property type="evidence" value="ECO:0007669"/>
    <property type="project" value="TreeGrafter"/>
</dbReference>
<protein>
    <submittedName>
        <fullName evidence="7">O-acetylhomoserine aminocarboxypropyltransferase</fullName>
    </submittedName>
</protein>
<dbReference type="InterPro" id="IPR015422">
    <property type="entry name" value="PyrdxlP-dep_Trfase_small"/>
</dbReference>
<dbReference type="GO" id="GO:0019346">
    <property type="term" value="P:transsulfuration"/>
    <property type="evidence" value="ECO:0007669"/>
    <property type="project" value="InterPro"/>
</dbReference>
<sequence length="430" mass="46633">MSNQKFSTNALHAGHDFKNNGGTRAVPLYQSTAYVFNNSDHAANLFSLSEPGYIYSRINNPTVDVLEQRLAALEGGIAAVATASGTSAISTTLLTLLRAGDHIIASSSLYGGTYNLLSVTLPRFGITTTFVDPNKDDAFTNALQENTRAIFVESLGNPKLDVLDLKKISAQAIKARVPFIVDNTVATPYLLNPIAHGADIVIHSLTKYINGNGTALGGVIIDAGKFDWTNGKFPEFTEPSAGYHGLIYADVLKEASFIAKVRIEGLRDLGAAISPFNAWQIIQGLETLNLRIEKHSQNALELAQWLNDRDEVEWVNYPGLKNNRYYALAQEYLPKGQSGIVTFGVKGGYESAKKVVDSAKVFSLLANIGDTKSLIIHPASTTHQQLDDESQLSTGVTKDLIRLSVGLEDLSDLKKDLEEAFSTIDKSVLI</sequence>
<dbReference type="NCBIfam" id="TIGR01326">
    <property type="entry name" value="OAH_OAS_sulfhy"/>
    <property type="match status" value="1"/>
</dbReference>
<evidence type="ECO:0000256" key="2">
    <source>
        <dbReference type="ARBA" id="ARBA00009077"/>
    </source>
</evidence>
<dbReference type="CDD" id="cd00614">
    <property type="entry name" value="CGS_like"/>
    <property type="match status" value="1"/>
</dbReference>
<evidence type="ECO:0000256" key="6">
    <source>
        <dbReference type="RuleBase" id="RU362118"/>
    </source>
</evidence>
<gene>
    <name evidence="7" type="ORF">BST92_07705</name>
</gene>
<dbReference type="Pfam" id="PF01053">
    <property type="entry name" value="Cys_Met_Meta_PP"/>
    <property type="match status" value="1"/>
</dbReference>
<proteinExistence type="inferred from homology"/>
<feature type="modified residue" description="N6-(pyridoxal phosphate)lysine" evidence="5">
    <location>
        <position position="207"/>
    </location>
</feature>
<dbReference type="PANTHER" id="PTHR43797">
    <property type="entry name" value="HOMOCYSTEINE/CYSTEINE SYNTHASE"/>
    <property type="match status" value="1"/>
</dbReference>
<evidence type="ECO:0000256" key="3">
    <source>
        <dbReference type="ARBA" id="ARBA00022679"/>
    </source>
</evidence>
<keyword evidence="4 5" id="KW-0663">Pyridoxal phosphate</keyword>
<name>A0A2S7UAZ9_9FLAO</name>
<dbReference type="Proteomes" id="UP000239747">
    <property type="component" value="Unassembled WGS sequence"/>
</dbReference>
<dbReference type="GO" id="GO:0004124">
    <property type="term" value="F:cysteine synthase activity"/>
    <property type="evidence" value="ECO:0007669"/>
    <property type="project" value="TreeGrafter"/>
</dbReference>
<dbReference type="GO" id="GO:0006535">
    <property type="term" value="P:cysteine biosynthetic process from serine"/>
    <property type="evidence" value="ECO:0007669"/>
    <property type="project" value="TreeGrafter"/>
</dbReference>
<evidence type="ECO:0000313" key="7">
    <source>
        <dbReference type="EMBL" id="PQJ31817.1"/>
    </source>
</evidence>
<dbReference type="InterPro" id="IPR015424">
    <property type="entry name" value="PyrdxlP-dep_Trfase"/>
</dbReference>
<dbReference type="Gene3D" id="3.90.1150.10">
    <property type="entry name" value="Aspartate Aminotransferase, domain 1"/>
    <property type="match status" value="1"/>
</dbReference>
<dbReference type="PANTHER" id="PTHR43797:SF2">
    <property type="entry name" value="HOMOCYSTEINE_CYSTEINE SYNTHASE"/>
    <property type="match status" value="1"/>
</dbReference>
<organism evidence="7 8">
    <name type="scientific">Nonlabens arenilitoris</name>
    <dbReference type="NCBI Taxonomy" id="1217969"/>
    <lineage>
        <taxon>Bacteria</taxon>
        <taxon>Pseudomonadati</taxon>
        <taxon>Bacteroidota</taxon>
        <taxon>Flavobacteriia</taxon>
        <taxon>Flavobacteriales</taxon>
        <taxon>Flavobacteriaceae</taxon>
        <taxon>Nonlabens</taxon>
    </lineage>
</organism>
<dbReference type="GO" id="GO:0071269">
    <property type="term" value="P:L-homocysteine biosynthetic process"/>
    <property type="evidence" value="ECO:0007669"/>
    <property type="project" value="TreeGrafter"/>
</dbReference>
<evidence type="ECO:0000256" key="4">
    <source>
        <dbReference type="ARBA" id="ARBA00022898"/>
    </source>
</evidence>
<dbReference type="GO" id="GO:0005737">
    <property type="term" value="C:cytoplasm"/>
    <property type="evidence" value="ECO:0007669"/>
    <property type="project" value="TreeGrafter"/>
</dbReference>
<comment type="similarity">
    <text evidence="2 6">Belongs to the trans-sulfuration enzymes family.</text>
</comment>
<comment type="caution">
    <text evidence="7">The sequence shown here is derived from an EMBL/GenBank/DDBJ whole genome shotgun (WGS) entry which is preliminary data.</text>
</comment>
<evidence type="ECO:0000256" key="1">
    <source>
        <dbReference type="ARBA" id="ARBA00001933"/>
    </source>
</evidence>
<dbReference type="RefSeq" id="WP_105070925.1">
    <property type="nucleotide sequence ID" value="NZ_MTPW01000001.1"/>
</dbReference>
<keyword evidence="8" id="KW-1185">Reference proteome</keyword>
<dbReference type="EMBL" id="MTPW01000001">
    <property type="protein sequence ID" value="PQJ31817.1"/>
    <property type="molecule type" value="Genomic_DNA"/>
</dbReference>
<evidence type="ECO:0000256" key="5">
    <source>
        <dbReference type="PIRSR" id="PIRSR001434-2"/>
    </source>
</evidence>
<dbReference type="SUPFAM" id="SSF53383">
    <property type="entry name" value="PLP-dependent transferases"/>
    <property type="match status" value="1"/>
</dbReference>
<dbReference type="GO" id="GO:0030170">
    <property type="term" value="F:pyridoxal phosphate binding"/>
    <property type="evidence" value="ECO:0007669"/>
    <property type="project" value="InterPro"/>
</dbReference>
<keyword evidence="3 7" id="KW-0808">Transferase</keyword>
<dbReference type="OrthoDB" id="9803729at2"/>
<comment type="cofactor">
    <cofactor evidence="1 6">
        <name>pyridoxal 5'-phosphate</name>
        <dbReference type="ChEBI" id="CHEBI:597326"/>
    </cofactor>
</comment>
<dbReference type="AlphaFoldDB" id="A0A2S7UAZ9"/>
<dbReference type="InterPro" id="IPR006235">
    <property type="entry name" value="OAc-hSer/O-AcSer_sulfhydrylase"/>
</dbReference>
<dbReference type="FunFam" id="3.40.640.10:FF:000035">
    <property type="entry name" value="O-succinylhomoserine sulfhydrylase"/>
    <property type="match status" value="1"/>
</dbReference>
<dbReference type="PIRSF" id="PIRSF001434">
    <property type="entry name" value="CGS"/>
    <property type="match status" value="1"/>
</dbReference>